<sequence length="81" mass="9203">MLEDRTNEKISLSLHQPLYHGYGNYSDAELVVDVDSDSSYEPPQWVFIDWSDRAHDSDTIKLTAEEAGLLHDRLGLILGRS</sequence>
<evidence type="ECO:0000313" key="1">
    <source>
        <dbReference type="EMBL" id="WZE63436.1"/>
    </source>
</evidence>
<name>A0AAU6R655_9CAUD</name>
<dbReference type="EMBL" id="OR756649">
    <property type="protein sequence ID" value="WZE63436.1"/>
    <property type="molecule type" value="Genomic_DNA"/>
</dbReference>
<reference evidence="1" key="1">
    <citation type="submission" date="2023-10" db="EMBL/GenBank/DDBJ databases">
        <title>Two new lytic phages for Micrococcus sp. strain 1402.</title>
        <authorList>
            <person name="Petrzik K."/>
        </authorList>
    </citation>
    <scope>NUCLEOTIDE SEQUENCE</scope>
</reference>
<organism evidence="1">
    <name type="scientific">Micrococcus phage Kurnik</name>
    <dbReference type="NCBI Taxonomy" id="3092208"/>
    <lineage>
        <taxon>Viruses</taxon>
        <taxon>Duplodnaviria</taxon>
        <taxon>Heunggongvirae</taxon>
        <taxon>Uroviricota</taxon>
        <taxon>Caudoviricetes</taxon>
    </lineage>
</organism>
<protein>
    <submittedName>
        <fullName evidence="1">Uncharacterized protein</fullName>
    </submittedName>
</protein>
<accession>A0AAU6R655</accession>
<proteinExistence type="predicted"/>